<feature type="region of interest" description="Disordered" evidence="1">
    <location>
        <begin position="627"/>
        <end position="669"/>
    </location>
</feature>
<dbReference type="GO" id="GO:0008374">
    <property type="term" value="F:O-acyltransferase activity"/>
    <property type="evidence" value="ECO:0007669"/>
    <property type="project" value="InterPro"/>
</dbReference>
<feature type="compositionally biased region" description="Polar residues" evidence="1">
    <location>
        <begin position="347"/>
        <end position="357"/>
    </location>
</feature>
<gene>
    <name evidence="2" type="ORF">RMAR1173_LOCUS15367</name>
</gene>
<sequence length="669" mass="73877">MSGAVSGRGLASLTVSLGALGALVCLMLPAEWVLPGKGRSPVILVPGLGGSQVEGRLTGKARVPSLLCHRGASAQWFALWLNMEPLLTPWRFNCWADNVRLEWRALEEEGQGRVAVTPEAKEQQDWEWRAPAGVEVRVPFGSTKSVERVDANAHKLDWLVKHSLPADLEEPLHWLSPFRTLVQRLVDELGYARDQNILAAPYDFRISPGSNSEWQQRMKGLIESTYEAQGGKPVTLVCHSLGGLYTWHFLHQQRNNWIAKYILRVVFVAVPFAGTPRALSMVLSGDDFDLPMVLPLAMRRVQRTFQSPFVLLPSKHVWGNTTLVSTPQRNYTAFEYEALIEEAYQQAMDTASSQTGPRASASPPDEAGGAWDENGVLVDGGNAPGDSGQHVAQDDATDEAPPNPEVYAARAMRYHLQTLENFTADLQAKGAPRVPVLCMYSHGLDTPVRLEYSHASGSVNSAADANSVTPTPAHPPTPPDSSRETVQTNAAAGTGTTSNRIFDLPPKVVMGDGDGTASVKSTSLCEEWHRRLGSRLRVIPFRNVSHFNMIREKAVTDAIIEQLQLDMMAHCSDQHCSMEDFWSHEQWMWLYLRQRWGWVPQHQLARLQRVLSSFWTWWQSGEEAADTAPLLVDDRDQEEDGGRLSPSADDVPSPPQDDAEGNPAAPRGG</sequence>
<name>A0A7S2SIY1_9STRA</name>
<feature type="region of interest" description="Disordered" evidence="1">
    <location>
        <begin position="460"/>
        <end position="505"/>
    </location>
</feature>
<dbReference type="InterPro" id="IPR003386">
    <property type="entry name" value="LACT/PDAT_acylTrfase"/>
</dbReference>
<organism evidence="2">
    <name type="scientific">Rhizochromulina marina</name>
    <dbReference type="NCBI Taxonomy" id="1034831"/>
    <lineage>
        <taxon>Eukaryota</taxon>
        <taxon>Sar</taxon>
        <taxon>Stramenopiles</taxon>
        <taxon>Ochrophyta</taxon>
        <taxon>Dictyochophyceae</taxon>
        <taxon>Rhizochromulinales</taxon>
        <taxon>Rhizochromulina</taxon>
    </lineage>
</organism>
<evidence type="ECO:0000256" key="1">
    <source>
        <dbReference type="SAM" id="MobiDB-lite"/>
    </source>
</evidence>
<evidence type="ECO:0000313" key="2">
    <source>
        <dbReference type="EMBL" id="CAD9701489.1"/>
    </source>
</evidence>
<dbReference type="Pfam" id="PF02450">
    <property type="entry name" value="LCAT"/>
    <property type="match status" value="1"/>
</dbReference>
<dbReference type="Gene3D" id="3.40.50.1820">
    <property type="entry name" value="alpha/beta hydrolase"/>
    <property type="match status" value="2"/>
</dbReference>
<dbReference type="EMBL" id="HBHJ01023349">
    <property type="protein sequence ID" value="CAD9701489.1"/>
    <property type="molecule type" value="Transcribed_RNA"/>
</dbReference>
<dbReference type="SUPFAM" id="SSF53474">
    <property type="entry name" value="alpha/beta-Hydrolases"/>
    <property type="match status" value="1"/>
</dbReference>
<proteinExistence type="predicted"/>
<dbReference type="PANTHER" id="PTHR11440">
    <property type="entry name" value="LECITHIN-CHOLESTEROL ACYLTRANSFERASE-RELATED"/>
    <property type="match status" value="1"/>
</dbReference>
<protein>
    <submittedName>
        <fullName evidence="2">Uncharacterized protein</fullName>
    </submittedName>
</protein>
<dbReference type="InterPro" id="IPR029058">
    <property type="entry name" value="AB_hydrolase_fold"/>
</dbReference>
<dbReference type="GO" id="GO:0006629">
    <property type="term" value="P:lipid metabolic process"/>
    <property type="evidence" value="ECO:0007669"/>
    <property type="project" value="InterPro"/>
</dbReference>
<reference evidence="2" key="1">
    <citation type="submission" date="2021-01" db="EMBL/GenBank/DDBJ databases">
        <authorList>
            <person name="Corre E."/>
            <person name="Pelletier E."/>
            <person name="Niang G."/>
            <person name="Scheremetjew M."/>
            <person name="Finn R."/>
            <person name="Kale V."/>
            <person name="Holt S."/>
            <person name="Cochrane G."/>
            <person name="Meng A."/>
            <person name="Brown T."/>
            <person name="Cohen L."/>
        </authorList>
    </citation>
    <scope>NUCLEOTIDE SEQUENCE</scope>
    <source>
        <strain evidence="2">CCMP1243</strain>
    </source>
</reference>
<feature type="region of interest" description="Disordered" evidence="1">
    <location>
        <begin position="347"/>
        <end position="403"/>
    </location>
</feature>
<dbReference type="AlphaFoldDB" id="A0A7S2SIY1"/>
<accession>A0A7S2SIY1</accession>